<protein>
    <submittedName>
        <fullName evidence="3">Dot/Icm secretion system substrate</fullName>
    </submittedName>
    <submittedName>
        <fullName evidence="2">Substrate of the Dot/Icm secretion system</fullName>
    </submittedName>
</protein>
<feature type="transmembrane region" description="Helical" evidence="1">
    <location>
        <begin position="270"/>
        <end position="289"/>
    </location>
</feature>
<dbReference type="EMBL" id="LNXT01000049">
    <property type="protein sequence ID" value="KTC67753.1"/>
    <property type="molecule type" value="Genomic_DNA"/>
</dbReference>
<keyword evidence="1" id="KW-1133">Transmembrane helix</keyword>
<name>A0A378IAW5_9GAMM</name>
<evidence type="ECO:0000313" key="2">
    <source>
        <dbReference type="EMBL" id="KTC67753.1"/>
    </source>
</evidence>
<evidence type="ECO:0000313" key="4">
    <source>
        <dbReference type="Proteomes" id="UP000054735"/>
    </source>
</evidence>
<dbReference type="STRING" id="28083.Lbir_3001"/>
<reference evidence="3 5" key="2">
    <citation type="submission" date="2018-06" db="EMBL/GenBank/DDBJ databases">
        <authorList>
            <consortium name="Pathogen Informatics"/>
            <person name="Doyle S."/>
        </authorList>
    </citation>
    <scope>NUCLEOTIDE SEQUENCE [LARGE SCALE GENOMIC DNA]</scope>
    <source>
        <strain evidence="3 5">NCTC12437</strain>
    </source>
</reference>
<organism evidence="3 5">
    <name type="scientific">Legionella birminghamensis</name>
    <dbReference type="NCBI Taxonomy" id="28083"/>
    <lineage>
        <taxon>Bacteria</taxon>
        <taxon>Pseudomonadati</taxon>
        <taxon>Pseudomonadota</taxon>
        <taxon>Gammaproteobacteria</taxon>
        <taxon>Legionellales</taxon>
        <taxon>Legionellaceae</taxon>
        <taxon>Legionella</taxon>
    </lineage>
</organism>
<keyword evidence="4" id="KW-1185">Reference proteome</keyword>
<dbReference type="Proteomes" id="UP000054735">
    <property type="component" value="Unassembled WGS sequence"/>
</dbReference>
<accession>A0A378IAW5</accession>
<feature type="transmembrane region" description="Helical" evidence="1">
    <location>
        <begin position="229"/>
        <end position="250"/>
    </location>
</feature>
<sequence>MGKENFVIKESLVKEWEQIGPTYEKKAGIILKPHHQNTYFGRMFGSKDSKTRFFQVALTKKMHEVLRDKLQPESFYSNNTVPMDHLSASKILIVTAFYIKHQIGLKYWVRSSSNSDLDEVLDNVIGLVGKNQLSKEKSADFFLTALRFIESSTLEGWNARLSQDTPKFTELEWRQFKDFVVAQSSYLRHYKPAYFPIASTTGYLLQQPCQVAGMSSGWLMGKMFSESSLGMPALVALSGGLCWIGGSVAGKGILLFAPKLAKQFLDNASGITMASLIGGIMGAVGYGVGYSAGLSLDLLCLAFQNACSYIVNIGSDNSPYEKLTGFTCDGKRILNGVEVQLIQKESAPSDMQPFTVEYTPHENGFLVKVGHDEVFIPKDFNQFAHKDFITKLLEKTAPQLAAPEPGLFDVEEDYETPIRAPEYHEDLFSQDTANTPLMGQPVPPPQTEQALVYEDVSFTEEEMALTEEDIPDHIRNLPKPYYLWALKEFLRSQSFLSNTWHKKPPQIEAPVSEEGLPNPRG</sequence>
<proteinExistence type="predicted"/>
<reference evidence="2 4" key="1">
    <citation type="submission" date="2015-11" db="EMBL/GenBank/DDBJ databases">
        <title>Genomic analysis of 38 Legionella species identifies large and diverse effector repertoires.</title>
        <authorList>
            <person name="Burstein D."/>
            <person name="Amaro F."/>
            <person name="Zusman T."/>
            <person name="Lifshitz Z."/>
            <person name="Cohen O."/>
            <person name="Gilbert J.A."/>
            <person name="Pupko T."/>
            <person name="Shuman H.A."/>
            <person name="Segal G."/>
        </authorList>
    </citation>
    <scope>NUCLEOTIDE SEQUENCE [LARGE SCALE GENOMIC DNA]</scope>
    <source>
        <strain evidence="2 4">CDC#1407-AL-14</strain>
    </source>
</reference>
<dbReference type="RefSeq" id="WP_058524997.1">
    <property type="nucleotide sequence ID" value="NZ_CAAAHV010000025.1"/>
</dbReference>
<keyword evidence="1" id="KW-0472">Membrane</keyword>
<dbReference type="OrthoDB" id="5645770at2"/>
<keyword evidence="1" id="KW-0812">Transmembrane</keyword>
<evidence type="ECO:0000313" key="3">
    <source>
        <dbReference type="EMBL" id="STX32016.1"/>
    </source>
</evidence>
<dbReference type="AlphaFoldDB" id="A0A378IAW5"/>
<dbReference type="Proteomes" id="UP000255066">
    <property type="component" value="Unassembled WGS sequence"/>
</dbReference>
<evidence type="ECO:0000313" key="5">
    <source>
        <dbReference type="Proteomes" id="UP000255066"/>
    </source>
</evidence>
<gene>
    <name evidence="2" type="ORF">Lbir_3001</name>
    <name evidence="3" type="ORF">NCTC12437_01794</name>
</gene>
<dbReference type="EMBL" id="UGNW01000001">
    <property type="protein sequence ID" value="STX32016.1"/>
    <property type="molecule type" value="Genomic_DNA"/>
</dbReference>
<evidence type="ECO:0000256" key="1">
    <source>
        <dbReference type="SAM" id="Phobius"/>
    </source>
</evidence>